<dbReference type="Proteomes" id="UP000469952">
    <property type="component" value="Unassembled WGS sequence"/>
</dbReference>
<dbReference type="OrthoDB" id="2142088at2"/>
<dbReference type="EMBL" id="WIPA01000007">
    <property type="protein sequence ID" value="MQR26808.1"/>
    <property type="molecule type" value="Genomic_DNA"/>
</dbReference>
<accession>A0A222YD66</accession>
<sequence>MDFKTQRNVLNSEKLMMISGGSTDDSWEGFGSGLHKTVNTVVYAGTTVARAHTRSHQRCFTGNKW</sequence>
<gene>
    <name evidence="1" type="ORF">GFV13_05910</name>
</gene>
<reference evidence="1 2" key="1">
    <citation type="submission" date="2019-10" db="EMBL/GenBank/DDBJ databases">
        <title>WGS of Leuconostoc mesenteroides.</title>
        <authorList>
            <person name="Melo Bolivar J."/>
            <person name="Marino-Ramirez L."/>
            <person name="Villamil Diaz L.M."/>
        </authorList>
    </citation>
    <scope>NUCLEOTIDE SEQUENCE [LARGE SCALE GENOMIC DNA]</scope>
    <source>
        <strain evidence="1 2">M11</strain>
    </source>
</reference>
<organism evidence="1 2">
    <name type="scientific">Leuconostoc mesenteroides</name>
    <dbReference type="NCBI Taxonomy" id="1245"/>
    <lineage>
        <taxon>Bacteria</taxon>
        <taxon>Bacillati</taxon>
        <taxon>Bacillota</taxon>
        <taxon>Bacilli</taxon>
        <taxon>Lactobacillales</taxon>
        <taxon>Lactobacillaceae</taxon>
        <taxon>Leuconostoc</taxon>
    </lineage>
</organism>
<evidence type="ECO:0000313" key="1">
    <source>
        <dbReference type="EMBL" id="MQR26808.1"/>
    </source>
</evidence>
<dbReference type="RefSeq" id="WP_011679054.1">
    <property type="nucleotide sequence ID" value="NZ_AP017936.1"/>
</dbReference>
<comment type="caution">
    <text evidence="1">The sequence shown here is derived from an EMBL/GenBank/DDBJ whole genome shotgun (WGS) entry which is preliminary data.</text>
</comment>
<dbReference type="GeneID" id="29576814"/>
<protein>
    <submittedName>
        <fullName evidence="1">Uncharacterized protein</fullName>
    </submittedName>
</protein>
<evidence type="ECO:0000313" key="2">
    <source>
        <dbReference type="Proteomes" id="UP000469952"/>
    </source>
</evidence>
<proteinExistence type="predicted"/>
<name>A0A222YD66_LEUME</name>
<dbReference type="AlphaFoldDB" id="A0A222YD66"/>